<dbReference type="Proteomes" id="UP001162131">
    <property type="component" value="Unassembled WGS sequence"/>
</dbReference>
<dbReference type="EMBL" id="CAJZBQ010000010">
    <property type="protein sequence ID" value="CAG9313171.1"/>
    <property type="molecule type" value="Genomic_DNA"/>
</dbReference>
<dbReference type="GO" id="GO:0006396">
    <property type="term" value="P:RNA processing"/>
    <property type="evidence" value="ECO:0007669"/>
    <property type="project" value="InterPro"/>
</dbReference>
<keyword evidence="1" id="KW-0378">Hydrolase</keyword>
<organism evidence="3 4">
    <name type="scientific">Blepharisma stoltei</name>
    <dbReference type="NCBI Taxonomy" id="1481888"/>
    <lineage>
        <taxon>Eukaryota</taxon>
        <taxon>Sar</taxon>
        <taxon>Alveolata</taxon>
        <taxon>Ciliophora</taxon>
        <taxon>Postciliodesmatophora</taxon>
        <taxon>Heterotrichea</taxon>
        <taxon>Heterotrichida</taxon>
        <taxon>Blepharismidae</taxon>
        <taxon>Blepharisma</taxon>
    </lineage>
</organism>
<reference evidence="3" key="1">
    <citation type="submission" date="2021-09" db="EMBL/GenBank/DDBJ databases">
        <authorList>
            <consortium name="AG Swart"/>
            <person name="Singh M."/>
            <person name="Singh A."/>
            <person name="Seah K."/>
            <person name="Emmerich C."/>
        </authorList>
    </citation>
    <scope>NUCLEOTIDE SEQUENCE</scope>
    <source>
        <strain evidence="3">ATCC30299</strain>
    </source>
</reference>
<feature type="domain" description="RNase III" evidence="2">
    <location>
        <begin position="505"/>
        <end position="646"/>
    </location>
</feature>
<protein>
    <recommendedName>
        <fullName evidence="2">RNase III domain-containing protein</fullName>
    </recommendedName>
</protein>
<dbReference type="PANTHER" id="PTHR14950">
    <property type="entry name" value="DICER-RELATED"/>
    <property type="match status" value="1"/>
</dbReference>
<dbReference type="Pfam" id="PF00636">
    <property type="entry name" value="Ribonuclease_3"/>
    <property type="match status" value="2"/>
</dbReference>
<evidence type="ECO:0000313" key="4">
    <source>
        <dbReference type="Proteomes" id="UP001162131"/>
    </source>
</evidence>
<sequence>MDSHPILKKLKPTPPQDSQIYPNFSSILSQNFYIDNDRNVGFLYRVCAAPDYGIVLPFMPLPFPSHLLEPLGMCRFSFNTLSDIQNFQHEFWTDLIRTSKIREENISNTNYLIVPLLKNSIDWEVIDFLLSNKTPIEIRKLSPSQRKDIIVKSLTGKNMTWQSICCFDDSMPAEEFLSKLLGSDHPDLQAYKDHYHTYSALDVLFDDRFNIESVNEFRKHFFSGLIYPISTDTTLIFAKQTKSARHLENGSDSDKPKVYKSGTPILHSENVELYPLKASTWFQCTSLLNSLVELEAISYIFEFAHHFRYEGCFKYLKDACTSPCLDNVNNYDYLENLGDTVLKVVSTIHIFYRYPKSNENQLTKARCRKISNCYLSTIGQKIELQRYLKTNSLKFSKFRPPYYASKILECESCEIEHKISDKMIADFVEALIGAFYLGVGLRDAAGFIYEIGILPNEEISGEIMKLLSNDNYNILKARNINYFSEKVFKLRELLPILYDNSIKTINGLEAAIQYLFNNKDLLTQVLTHKSIDPEMNYERLEFLGDAIIDFIVLSNIFVFGQFSAEELTTFRHILVGNSFLGKLAISIGLDKHIKAAREYTEEIARFAECSRWDDDLLDFGVHTDDPPKILNDVFEALVGAVFIDSGSLNITCEVFGELFSPAIMYLVKNKDKCKKNICSRLIEYGQHHGIKIEFEEIVDKDKNSLGIGVIVNGKPYLKREAKTLWLAKKTAAIDAYNQLARGEEVSSNESI</sequence>
<dbReference type="PROSITE" id="PS00517">
    <property type="entry name" value="RNASE_3_1"/>
    <property type="match status" value="1"/>
</dbReference>
<dbReference type="CDD" id="cd00593">
    <property type="entry name" value="RIBOc"/>
    <property type="match status" value="2"/>
</dbReference>
<evidence type="ECO:0000259" key="2">
    <source>
        <dbReference type="PROSITE" id="PS50142"/>
    </source>
</evidence>
<evidence type="ECO:0000256" key="1">
    <source>
        <dbReference type="ARBA" id="ARBA00022801"/>
    </source>
</evidence>
<dbReference type="AlphaFoldDB" id="A0AAU9IFH1"/>
<name>A0AAU9IFH1_9CILI</name>
<dbReference type="Gene3D" id="3.30.160.20">
    <property type="match status" value="1"/>
</dbReference>
<evidence type="ECO:0000313" key="3">
    <source>
        <dbReference type="EMBL" id="CAG9313171.1"/>
    </source>
</evidence>
<comment type="caution">
    <text evidence="3">The sequence shown here is derived from an EMBL/GenBank/DDBJ whole genome shotgun (WGS) entry which is preliminary data.</text>
</comment>
<dbReference type="InterPro" id="IPR036389">
    <property type="entry name" value="RNase_III_sf"/>
</dbReference>
<keyword evidence="4" id="KW-1185">Reference proteome</keyword>
<dbReference type="PROSITE" id="PS50142">
    <property type="entry name" value="RNASE_3_2"/>
    <property type="match status" value="2"/>
</dbReference>
<dbReference type="Gene3D" id="1.10.1520.10">
    <property type="entry name" value="Ribonuclease III domain"/>
    <property type="match status" value="2"/>
</dbReference>
<accession>A0AAU9IFH1</accession>
<dbReference type="PANTHER" id="PTHR14950:SF37">
    <property type="entry name" value="ENDORIBONUCLEASE DICER"/>
    <property type="match status" value="1"/>
</dbReference>
<dbReference type="SMART" id="SM00535">
    <property type="entry name" value="RIBOc"/>
    <property type="match status" value="2"/>
</dbReference>
<proteinExistence type="predicted"/>
<dbReference type="InterPro" id="IPR000999">
    <property type="entry name" value="RNase_III_dom"/>
</dbReference>
<feature type="domain" description="RNase III" evidence="2">
    <location>
        <begin position="314"/>
        <end position="440"/>
    </location>
</feature>
<dbReference type="SUPFAM" id="SSF54768">
    <property type="entry name" value="dsRNA-binding domain-like"/>
    <property type="match status" value="1"/>
</dbReference>
<gene>
    <name evidence="3" type="ORF">BSTOLATCC_MIC8446</name>
</gene>
<dbReference type="GO" id="GO:0004525">
    <property type="term" value="F:ribonuclease III activity"/>
    <property type="evidence" value="ECO:0007669"/>
    <property type="project" value="InterPro"/>
</dbReference>
<dbReference type="SUPFAM" id="SSF69065">
    <property type="entry name" value="RNase III domain-like"/>
    <property type="match status" value="2"/>
</dbReference>